<dbReference type="GO" id="GO:0016020">
    <property type="term" value="C:membrane"/>
    <property type="evidence" value="ECO:0007669"/>
    <property type="project" value="InterPro"/>
</dbReference>
<dbReference type="InterPro" id="IPR018313">
    <property type="entry name" value="SBP_3_CS"/>
</dbReference>
<evidence type="ECO:0000256" key="5">
    <source>
        <dbReference type="SAM" id="SignalP"/>
    </source>
</evidence>
<dbReference type="PANTHER" id="PTHR35936:SF17">
    <property type="entry name" value="ARGININE-BINDING EXTRACELLULAR PROTEIN ARTP"/>
    <property type="match status" value="1"/>
</dbReference>
<accession>A0A174SNC8</accession>
<dbReference type="Proteomes" id="UP000095563">
    <property type="component" value="Unassembled WGS sequence"/>
</dbReference>
<proteinExistence type="inferred from homology"/>
<evidence type="ECO:0000256" key="3">
    <source>
        <dbReference type="ARBA" id="ARBA00022729"/>
    </source>
</evidence>
<dbReference type="PROSITE" id="PS01039">
    <property type="entry name" value="SBP_BACTERIAL_3"/>
    <property type="match status" value="1"/>
</dbReference>
<feature type="chain" id="PRO_5038619572" evidence="5">
    <location>
        <begin position="25"/>
        <end position="280"/>
    </location>
</feature>
<dbReference type="InterPro" id="IPR001638">
    <property type="entry name" value="Solute-binding_3/MltF_N"/>
</dbReference>
<dbReference type="Pfam" id="PF00497">
    <property type="entry name" value="SBP_bac_3"/>
    <property type="match status" value="1"/>
</dbReference>
<comment type="similarity">
    <text evidence="2 4">Belongs to the bacterial solute-binding protein 3 family.</text>
</comment>
<feature type="domain" description="Solute-binding protein family 3/N-terminal" evidence="6">
    <location>
        <begin position="49"/>
        <end position="270"/>
    </location>
</feature>
<dbReference type="Gene3D" id="3.40.190.10">
    <property type="entry name" value="Periplasmic binding protein-like II"/>
    <property type="match status" value="2"/>
</dbReference>
<evidence type="ECO:0000256" key="2">
    <source>
        <dbReference type="ARBA" id="ARBA00010333"/>
    </source>
</evidence>
<evidence type="ECO:0000256" key="1">
    <source>
        <dbReference type="ARBA" id="ARBA00004196"/>
    </source>
</evidence>
<evidence type="ECO:0000259" key="7">
    <source>
        <dbReference type="SMART" id="SM00079"/>
    </source>
</evidence>
<evidence type="ECO:0000313" key="9">
    <source>
        <dbReference type="Proteomes" id="UP000095563"/>
    </source>
</evidence>
<dbReference type="PANTHER" id="PTHR35936">
    <property type="entry name" value="MEMBRANE-BOUND LYTIC MUREIN TRANSGLYCOSYLASE F"/>
    <property type="match status" value="1"/>
</dbReference>
<dbReference type="EMBL" id="CZBO01000002">
    <property type="protein sequence ID" value="CUP99152.1"/>
    <property type="molecule type" value="Genomic_DNA"/>
</dbReference>
<evidence type="ECO:0000313" key="8">
    <source>
        <dbReference type="EMBL" id="CUP99152.1"/>
    </source>
</evidence>
<dbReference type="AlphaFoldDB" id="A0A174SNC8"/>
<dbReference type="PROSITE" id="PS51257">
    <property type="entry name" value="PROKAR_LIPOPROTEIN"/>
    <property type="match status" value="1"/>
</dbReference>
<keyword evidence="3 5" id="KW-0732">Signal</keyword>
<dbReference type="GO" id="GO:0030313">
    <property type="term" value="C:cell envelope"/>
    <property type="evidence" value="ECO:0007669"/>
    <property type="project" value="UniProtKB-SubCell"/>
</dbReference>
<name>A0A174SNC8_9CLOT</name>
<dbReference type="GO" id="GO:0015276">
    <property type="term" value="F:ligand-gated monoatomic ion channel activity"/>
    <property type="evidence" value="ECO:0007669"/>
    <property type="project" value="InterPro"/>
</dbReference>
<dbReference type="SUPFAM" id="SSF53850">
    <property type="entry name" value="Periplasmic binding protein-like II"/>
    <property type="match status" value="1"/>
</dbReference>
<organism evidence="8 9">
    <name type="scientific">Clostridium baratii</name>
    <dbReference type="NCBI Taxonomy" id="1561"/>
    <lineage>
        <taxon>Bacteria</taxon>
        <taxon>Bacillati</taxon>
        <taxon>Bacillota</taxon>
        <taxon>Clostridia</taxon>
        <taxon>Eubacteriales</taxon>
        <taxon>Clostridiaceae</taxon>
        <taxon>Clostridium</taxon>
    </lineage>
</organism>
<reference evidence="8 9" key="1">
    <citation type="submission" date="2015-09" db="EMBL/GenBank/DDBJ databases">
        <authorList>
            <consortium name="Pathogen Informatics"/>
        </authorList>
    </citation>
    <scope>NUCLEOTIDE SEQUENCE [LARGE SCALE GENOMIC DNA]</scope>
    <source>
        <strain evidence="8 9">2789STDY5834956</strain>
    </source>
</reference>
<dbReference type="SMART" id="SM00079">
    <property type="entry name" value="PBPe"/>
    <property type="match status" value="1"/>
</dbReference>
<protein>
    <submittedName>
        <fullName evidence="8">Amino acid ABC transporter</fullName>
    </submittedName>
</protein>
<dbReference type="RefSeq" id="WP_055207417.1">
    <property type="nucleotide sequence ID" value="NZ_CZBO01000002.1"/>
</dbReference>
<comment type="subcellular location">
    <subcellularLocation>
        <location evidence="1">Cell envelope</location>
    </subcellularLocation>
</comment>
<sequence>MKKGLLKKVIASCLALAMTFSIVACGNKEDKGTSNESKTAITEIKDKGELVVGLSADYAPYEFYTMVDGKKTIVGFDVELAKEVAKDLGVKLTFKEMKFDALLTALPAGQIDMIISGMNPDEERAKVMDFSDIYYTAQHGVLVNKKDLDKYKAVEDLKSAKVGAQMGSTQADITKEKIKAENPTLLANVNNLILELKSGKIDALVTEKPVAEMAIKNNNELALSKIEFKDETGGNAIAVQKGEKELVEQVNKTIKRLKDSGDLDKFIVEANDLASKQIEK</sequence>
<evidence type="ECO:0000259" key="6">
    <source>
        <dbReference type="SMART" id="SM00062"/>
    </source>
</evidence>
<dbReference type="SMART" id="SM00062">
    <property type="entry name" value="PBPb"/>
    <property type="match status" value="1"/>
</dbReference>
<dbReference type="InterPro" id="IPR001320">
    <property type="entry name" value="Iontro_rcpt_C"/>
</dbReference>
<gene>
    <name evidence="8" type="primary">artP</name>
    <name evidence="8" type="ORF">ERS852568_01464</name>
</gene>
<evidence type="ECO:0000256" key="4">
    <source>
        <dbReference type="RuleBase" id="RU003744"/>
    </source>
</evidence>
<feature type="signal peptide" evidence="5">
    <location>
        <begin position="1"/>
        <end position="24"/>
    </location>
</feature>
<feature type="domain" description="Ionotropic glutamate receptor C-terminal" evidence="7">
    <location>
        <begin position="49"/>
        <end position="266"/>
    </location>
</feature>